<evidence type="ECO:0000313" key="8">
    <source>
        <dbReference type="Proteomes" id="UP000001640"/>
    </source>
</evidence>
<dbReference type="SMART" id="SM00320">
    <property type="entry name" value="WD40"/>
    <property type="match status" value="4"/>
</dbReference>
<keyword evidence="2 4" id="KW-0677">Repeat</keyword>
<feature type="repeat" description="WD" evidence="3">
    <location>
        <begin position="144"/>
        <end position="186"/>
    </location>
</feature>
<dbReference type="SMART" id="SM01167">
    <property type="entry name" value="DUF1900"/>
    <property type="match status" value="1"/>
</dbReference>
<dbReference type="SMART" id="SM01166">
    <property type="entry name" value="DUF1899"/>
    <property type="match status" value="1"/>
</dbReference>
<dbReference type="GO" id="GO:0007015">
    <property type="term" value="P:actin filament organization"/>
    <property type="evidence" value="ECO:0007669"/>
    <property type="project" value="TreeGrafter"/>
</dbReference>
<keyword evidence="1 3" id="KW-0853">WD repeat</keyword>
<reference key="2">
    <citation type="submission" date="2011-08" db="EMBL/GenBank/DDBJ databases">
        <title>Genome sequence of Naumovozyma castellii.</title>
        <authorList>
            <person name="Gordon J.L."/>
            <person name="Armisen D."/>
            <person name="Proux-Wera E."/>
            <person name="OhEigeartaigh S.S."/>
            <person name="Byrne K.P."/>
            <person name="Wolfe K.H."/>
        </authorList>
    </citation>
    <scope>NUCLEOTIDE SEQUENCE</scope>
    <source>
        <strain>Type strain:CBS 4309</strain>
    </source>
</reference>
<evidence type="ECO:0000256" key="4">
    <source>
        <dbReference type="RuleBase" id="RU280818"/>
    </source>
</evidence>
<dbReference type="InterPro" id="IPR019775">
    <property type="entry name" value="WD40_repeat_CS"/>
</dbReference>
<feature type="repeat" description="WD" evidence="3">
    <location>
        <begin position="85"/>
        <end position="127"/>
    </location>
</feature>
<feature type="region of interest" description="Disordered" evidence="5">
    <location>
        <begin position="392"/>
        <end position="484"/>
    </location>
</feature>
<dbReference type="PANTHER" id="PTHR10856:SF0">
    <property type="entry name" value="CORONIN"/>
    <property type="match status" value="1"/>
</dbReference>
<evidence type="ECO:0000256" key="1">
    <source>
        <dbReference type="ARBA" id="ARBA00022574"/>
    </source>
</evidence>
<dbReference type="KEGG" id="ncs:NCAS_0A02800"/>
<dbReference type="RefSeq" id="XP_003673229.1">
    <property type="nucleotide sequence ID" value="XM_003673181.1"/>
</dbReference>
<dbReference type="Gene3D" id="2.130.10.10">
    <property type="entry name" value="YVTN repeat-like/Quinoprotein amine dehydrogenase"/>
    <property type="match status" value="1"/>
</dbReference>
<dbReference type="InterPro" id="IPR015943">
    <property type="entry name" value="WD40/YVTN_repeat-like_dom_sf"/>
</dbReference>
<evidence type="ECO:0000256" key="3">
    <source>
        <dbReference type="PROSITE-ProRule" id="PRU00221"/>
    </source>
</evidence>
<dbReference type="InterPro" id="IPR001680">
    <property type="entry name" value="WD40_rpt"/>
</dbReference>
<dbReference type="InterPro" id="IPR015505">
    <property type="entry name" value="Coronin"/>
</dbReference>
<protein>
    <recommendedName>
        <fullName evidence="4">Coronin</fullName>
    </recommendedName>
</protein>
<proteinExistence type="inferred from homology"/>
<evidence type="ECO:0000256" key="5">
    <source>
        <dbReference type="SAM" id="MobiDB-lite"/>
    </source>
</evidence>
<dbReference type="EMBL" id="HE576752">
    <property type="protein sequence ID" value="CCC66838.1"/>
    <property type="molecule type" value="Genomic_DNA"/>
</dbReference>
<feature type="compositionally biased region" description="Polar residues" evidence="5">
    <location>
        <begin position="417"/>
        <end position="458"/>
    </location>
</feature>
<organism evidence="7 8">
    <name type="scientific">Naumovozyma castellii</name>
    <name type="common">Yeast</name>
    <name type="synonym">Saccharomyces castellii</name>
    <dbReference type="NCBI Taxonomy" id="27288"/>
    <lineage>
        <taxon>Eukaryota</taxon>
        <taxon>Fungi</taxon>
        <taxon>Dikarya</taxon>
        <taxon>Ascomycota</taxon>
        <taxon>Saccharomycotina</taxon>
        <taxon>Saccharomycetes</taxon>
        <taxon>Saccharomycetales</taxon>
        <taxon>Saccharomycetaceae</taxon>
        <taxon>Naumovozyma</taxon>
    </lineage>
</organism>
<dbReference type="SUPFAM" id="SSF50978">
    <property type="entry name" value="WD40 repeat-like"/>
    <property type="match status" value="1"/>
</dbReference>
<dbReference type="Proteomes" id="UP000001640">
    <property type="component" value="Chromosome 1"/>
</dbReference>
<dbReference type="PROSITE" id="PS00678">
    <property type="entry name" value="WD_REPEATS_1"/>
    <property type="match status" value="3"/>
</dbReference>
<dbReference type="HOGENOM" id="CLU_026859_3_2_1"/>
<dbReference type="InParanoid" id="G0V5V0"/>
<evidence type="ECO:0000259" key="6">
    <source>
        <dbReference type="SMART" id="SM01166"/>
    </source>
</evidence>
<feature type="repeat" description="WD" evidence="3">
    <location>
        <begin position="186"/>
        <end position="227"/>
    </location>
</feature>
<dbReference type="eggNOG" id="KOG0303">
    <property type="taxonomic scope" value="Eukaryota"/>
</dbReference>
<feature type="domain" description="DUF1899" evidence="6">
    <location>
        <begin position="10"/>
        <end position="76"/>
    </location>
</feature>
<evidence type="ECO:0000256" key="2">
    <source>
        <dbReference type="ARBA" id="ARBA00022737"/>
    </source>
</evidence>
<feature type="compositionally biased region" description="Acidic residues" evidence="5">
    <location>
        <begin position="392"/>
        <end position="416"/>
    </location>
</feature>
<dbReference type="STRING" id="1064592.G0V5V0"/>
<reference evidence="7 8" key="1">
    <citation type="journal article" date="2011" name="Proc. Natl. Acad. Sci. U.S.A.">
        <title>Evolutionary erosion of yeast sex chromosomes by mating-type switching accidents.</title>
        <authorList>
            <person name="Gordon J.L."/>
            <person name="Armisen D."/>
            <person name="Proux-Wera E."/>
            <person name="Oheigeartaigh S.S."/>
            <person name="Byrne K.P."/>
            <person name="Wolfe K.H."/>
        </authorList>
    </citation>
    <scope>NUCLEOTIDE SEQUENCE [LARGE SCALE GENOMIC DNA]</scope>
    <source>
        <strain evidence="8">ATCC 76901 / BCRC 22586 / CBS 4309 / NBRC 1992 / NRRL Y-12630</strain>
    </source>
</reference>
<keyword evidence="8" id="KW-1185">Reference proteome</keyword>
<comment type="similarity">
    <text evidence="4">Belongs to the WD repeat coronin family.</text>
</comment>
<dbReference type="InterPro" id="IPR036322">
    <property type="entry name" value="WD40_repeat_dom_sf"/>
</dbReference>
<dbReference type="GeneID" id="96900327"/>
<dbReference type="PROSITE" id="PS50294">
    <property type="entry name" value="WD_REPEATS_REGION"/>
    <property type="match status" value="3"/>
</dbReference>
<dbReference type="GO" id="GO:0051015">
    <property type="term" value="F:actin filament binding"/>
    <property type="evidence" value="ECO:0007669"/>
    <property type="project" value="TreeGrafter"/>
</dbReference>
<dbReference type="Pfam" id="PF08953">
    <property type="entry name" value="DUF1899"/>
    <property type="match status" value="1"/>
</dbReference>
<dbReference type="AlphaFoldDB" id="G0V5V0"/>
<gene>
    <name evidence="7" type="primary">NCAS0A02800</name>
    <name evidence="7" type="ordered locus">NCAS_0A02800</name>
</gene>
<sequence>MERIEEAGTKDVDGAKYRHIYGQTSKRELYYKNIRVTNNGWDSNLLKCNSKFISVIWNSPGGGSGAFAILRADEVGRTPDHVSLFRGHKGQVLDTDFDPFNDFKIASASDDGKIGIWNIPMNYSMRTYRDSENKPMDIRPSKILSGHTRKVGHVLFHPRIRNVLASSSLDFTVKIWNIKKGKVIGTLQHSDMVTAMAFDPDGAYLATITRNKKLTIWDIASKQIVSQTKSHQGPKNQRVVWLGYSRIIATTGFSKSMDREIGIWDALDLKEGTINKFYKIDQSSGILMPFYDLTNRILYVVGKGDGNIRCFELKDRKLQQLSEFHSREPQRGFALLPHSCCDVKKSEITRCLKTVDDQRIIPISFHVPMRSEGLLDDEPEDVTSSVPMLIDEEASSTEEENDDEEDLNEISVEESSECQYVQDTSNANEASRKNSVTSLFSILSNPSTSQTRDGPNTQPKKKNRTKRSRKKSETSRYTQTEPEQTLTLLEPDPKQIIINLDGLLSSEHENVKAVKSINIGEKSTAVDEEIDEMTDSSETEILISIKVKKHGKTDRSRIQIEKLTSLIKNLQKGVDNLSRTSSKEDHRLLQLEHKLDTFINK</sequence>
<dbReference type="Pfam" id="PF00400">
    <property type="entry name" value="WD40"/>
    <property type="match status" value="3"/>
</dbReference>
<dbReference type="InterPro" id="IPR015048">
    <property type="entry name" value="DUF1899"/>
</dbReference>
<dbReference type="PROSITE" id="PS50082">
    <property type="entry name" value="WD_REPEATS_2"/>
    <property type="match status" value="3"/>
</dbReference>
<feature type="compositionally biased region" description="Low complexity" evidence="5">
    <location>
        <begin position="475"/>
        <end position="484"/>
    </location>
</feature>
<dbReference type="PANTHER" id="PTHR10856">
    <property type="entry name" value="CORONIN"/>
    <property type="match status" value="1"/>
</dbReference>
<name>G0V5V0_NAUCA</name>
<evidence type="ECO:0000313" key="7">
    <source>
        <dbReference type="EMBL" id="CCC66838.1"/>
    </source>
</evidence>
<accession>G0V5V0</accession>
<feature type="compositionally biased region" description="Basic residues" evidence="5">
    <location>
        <begin position="459"/>
        <end position="470"/>
    </location>
</feature>
<dbReference type="OrthoDB" id="1850764at2759"/>